<dbReference type="Pfam" id="PF11706">
    <property type="entry name" value="zf-CGNR"/>
    <property type="match status" value="1"/>
</dbReference>
<feature type="region of interest" description="Disordered" evidence="1">
    <location>
        <begin position="184"/>
        <end position="203"/>
    </location>
</feature>
<proteinExistence type="predicted"/>
<dbReference type="Pfam" id="PF07336">
    <property type="entry name" value="ABATE"/>
    <property type="match status" value="1"/>
</dbReference>
<dbReference type="EMBL" id="WWHY01000001">
    <property type="protein sequence ID" value="MYR35670.1"/>
    <property type="molecule type" value="Genomic_DNA"/>
</dbReference>
<dbReference type="RefSeq" id="WP_161112252.1">
    <property type="nucleotide sequence ID" value="NZ_JBEYGQ010000006.1"/>
</dbReference>
<evidence type="ECO:0000313" key="3">
    <source>
        <dbReference type="EMBL" id="MYR35670.1"/>
    </source>
</evidence>
<comment type="caution">
    <text evidence="3">The sequence shown here is derived from an EMBL/GenBank/DDBJ whole genome shotgun (WGS) entry which is preliminary data.</text>
</comment>
<dbReference type="Gene3D" id="1.10.3300.10">
    <property type="entry name" value="Jann2411-like domain"/>
    <property type="match status" value="1"/>
</dbReference>
<protein>
    <recommendedName>
        <fullName evidence="2">Zinc finger CGNR domain-containing protein</fullName>
    </recommendedName>
</protein>
<dbReference type="InterPro" id="IPR010852">
    <property type="entry name" value="ABATE"/>
</dbReference>
<reference evidence="3 4" key="1">
    <citation type="journal article" date="2019" name="Nat. Commun.">
        <title>The antimicrobial potential of Streptomyces from insect microbiomes.</title>
        <authorList>
            <person name="Chevrette M.G."/>
            <person name="Carlson C.M."/>
            <person name="Ortega H.E."/>
            <person name="Thomas C."/>
            <person name="Ananiev G.E."/>
            <person name="Barns K.J."/>
            <person name="Book A.J."/>
            <person name="Cagnazzo J."/>
            <person name="Carlos C."/>
            <person name="Flanigan W."/>
            <person name="Grubbs K.J."/>
            <person name="Horn H.A."/>
            <person name="Hoffmann F.M."/>
            <person name="Klassen J.L."/>
            <person name="Knack J.J."/>
            <person name="Lewin G.R."/>
            <person name="McDonald B.R."/>
            <person name="Muller L."/>
            <person name="Melo W.G.P."/>
            <person name="Pinto-Tomas A.A."/>
            <person name="Schmitz A."/>
            <person name="Wendt-Pienkowski E."/>
            <person name="Wildman S."/>
            <person name="Zhao M."/>
            <person name="Zhang F."/>
            <person name="Bugni T.S."/>
            <person name="Andes D.R."/>
            <person name="Pupo M.T."/>
            <person name="Currie C.R."/>
        </authorList>
    </citation>
    <scope>NUCLEOTIDE SEQUENCE [LARGE SCALE GENOMIC DNA]</scope>
    <source>
        <strain evidence="3 4">SID5840</strain>
    </source>
</reference>
<dbReference type="AlphaFoldDB" id="A0A7K2J080"/>
<sequence>MATSAHDWIWDGGRPCLDLVNTLRDRWNEPRELLVTPDDLAEWAERSGLAAAAGERVPEPEPALLEEARGLREAVDRLLTVAREGTSPEAADIATVNRWAVRAHEARPLLKDDGGVLRSADPAPGVERALAGAAADTIALVAAGETGAVRVCSHERCGLRFHDRSPGRNRRWCSMTRCGNRAKAARHYGGTRRSGTKGGERPS</sequence>
<dbReference type="PANTHER" id="PTHR35525">
    <property type="entry name" value="BLL6575 PROTEIN"/>
    <property type="match status" value="1"/>
</dbReference>
<name>A0A7K2J080_9ACTN</name>
<feature type="domain" description="Zinc finger CGNR" evidence="2">
    <location>
        <begin position="149"/>
        <end position="188"/>
    </location>
</feature>
<dbReference type="InterPro" id="IPR021005">
    <property type="entry name" value="Znf_CGNR"/>
</dbReference>
<dbReference type="PANTHER" id="PTHR35525:SF3">
    <property type="entry name" value="BLL6575 PROTEIN"/>
    <property type="match status" value="1"/>
</dbReference>
<gene>
    <name evidence="3" type="ORF">GTW20_26255</name>
</gene>
<evidence type="ECO:0000259" key="2">
    <source>
        <dbReference type="Pfam" id="PF11706"/>
    </source>
</evidence>
<organism evidence="3 4">
    <name type="scientific">Nocardiopsis alba</name>
    <dbReference type="NCBI Taxonomy" id="53437"/>
    <lineage>
        <taxon>Bacteria</taxon>
        <taxon>Bacillati</taxon>
        <taxon>Actinomycetota</taxon>
        <taxon>Actinomycetes</taxon>
        <taxon>Streptosporangiales</taxon>
        <taxon>Nocardiopsidaceae</taxon>
        <taxon>Nocardiopsis</taxon>
    </lineage>
</organism>
<dbReference type="InterPro" id="IPR023286">
    <property type="entry name" value="ABATE_dom_sf"/>
</dbReference>
<evidence type="ECO:0000313" key="4">
    <source>
        <dbReference type="Proteomes" id="UP000467124"/>
    </source>
</evidence>
<dbReference type="Proteomes" id="UP000467124">
    <property type="component" value="Unassembled WGS sequence"/>
</dbReference>
<dbReference type="SUPFAM" id="SSF160904">
    <property type="entry name" value="Jann2411-like"/>
    <property type="match status" value="1"/>
</dbReference>
<evidence type="ECO:0000256" key="1">
    <source>
        <dbReference type="SAM" id="MobiDB-lite"/>
    </source>
</evidence>
<accession>A0A7K2J080</accession>